<evidence type="ECO:0000313" key="1">
    <source>
        <dbReference type="EMBL" id="SFS86254.1"/>
    </source>
</evidence>
<reference evidence="2" key="1">
    <citation type="submission" date="2016-10" db="EMBL/GenBank/DDBJ databases">
        <authorList>
            <person name="Varghese N."/>
            <person name="Submissions S."/>
        </authorList>
    </citation>
    <scope>NUCLEOTIDE SEQUENCE [LARGE SCALE GENOMIC DNA]</scope>
    <source>
        <strain evidence="2">DSM 45789</strain>
    </source>
</reference>
<keyword evidence="2" id="KW-1185">Reference proteome</keyword>
<dbReference type="Pfam" id="PF14398">
    <property type="entry name" value="ATPgrasp_YheCD"/>
    <property type="match status" value="1"/>
</dbReference>
<gene>
    <name evidence="1" type="ORF">SAMN05444972_109129</name>
</gene>
<accession>A0A1I6TAK7</accession>
<organism evidence="1 2">
    <name type="scientific">Marininema halotolerans</name>
    <dbReference type="NCBI Taxonomy" id="1155944"/>
    <lineage>
        <taxon>Bacteria</taxon>
        <taxon>Bacillati</taxon>
        <taxon>Bacillota</taxon>
        <taxon>Bacilli</taxon>
        <taxon>Bacillales</taxon>
        <taxon>Thermoactinomycetaceae</taxon>
        <taxon>Marininema</taxon>
    </lineage>
</organism>
<dbReference type="Proteomes" id="UP000198660">
    <property type="component" value="Unassembled WGS sequence"/>
</dbReference>
<dbReference type="EMBL" id="FPAA01000009">
    <property type="protein sequence ID" value="SFS86254.1"/>
    <property type="molecule type" value="Genomic_DNA"/>
</dbReference>
<dbReference type="RefSeq" id="WP_091837921.1">
    <property type="nucleotide sequence ID" value="NZ_FPAA01000009.1"/>
</dbReference>
<name>A0A1I6TAK7_9BACL</name>
<dbReference type="AlphaFoldDB" id="A0A1I6TAK7"/>
<dbReference type="OrthoDB" id="7869153at2"/>
<proteinExistence type="predicted"/>
<dbReference type="Gene3D" id="3.30.470.20">
    <property type="entry name" value="ATP-grasp fold, B domain"/>
    <property type="match status" value="1"/>
</dbReference>
<dbReference type="InterPro" id="IPR026838">
    <property type="entry name" value="YheC/D"/>
</dbReference>
<evidence type="ECO:0000313" key="2">
    <source>
        <dbReference type="Proteomes" id="UP000198660"/>
    </source>
</evidence>
<protein>
    <submittedName>
        <fullName evidence="1">YheC/D like ATP-grasp</fullName>
    </submittedName>
</protein>
<dbReference type="SUPFAM" id="SSF56059">
    <property type="entry name" value="Glutathione synthetase ATP-binding domain-like"/>
    <property type="match status" value="1"/>
</dbReference>
<sequence length="254" mass="29095">MVQVGYKWELHKRLMRDKLLASTLPETYLWSPKVMWSMFQRYPSVILKPSGGTGGYAVFHILRKSPHQYELRYGKEKKVANGKVALERLLQRFIPIGGTKYLIQNRIPLVSVNHSPIDIRFMVQRRQVNSPWVITGHLAKIAGKGYFITNMERSRGAVIPTQQAISLAKFDRPVSVPQLMKSMSQISLRASKMVGRSPVCKAIGMDLALDRRGKIWIIEANPQPIASPAINFFKHLKDKSMYQRMIQFGYNPNK</sequence>